<organism evidence="2 3">
    <name type="scientific">Pyrus ussuriensis x Pyrus communis</name>
    <dbReference type="NCBI Taxonomy" id="2448454"/>
    <lineage>
        <taxon>Eukaryota</taxon>
        <taxon>Viridiplantae</taxon>
        <taxon>Streptophyta</taxon>
        <taxon>Embryophyta</taxon>
        <taxon>Tracheophyta</taxon>
        <taxon>Spermatophyta</taxon>
        <taxon>Magnoliopsida</taxon>
        <taxon>eudicotyledons</taxon>
        <taxon>Gunneridae</taxon>
        <taxon>Pentapetalae</taxon>
        <taxon>rosids</taxon>
        <taxon>fabids</taxon>
        <taxon>Rosales</taxon>
        <taxon>Rosaceae</taxon>
        <taxon>Amygdaloideae</taxon>
        <taxon>Maleae</taxon>
        <taxon>Pyrus</taxon>
    </lineage>
</organism>
<feature type="compositionally biased region" description="Low complexity" evidence="1">
    <location>
        <begin position="39"/>
        <end position="57"/>
    </location>
</feature>
<sequence length="80" mass="8441">MSTSLHPSIMCGIHFTLNFNDPNHLFCPSRLQRCPELESSSSSISKTSSSMSAMSGWMAGSGLKGSGSKIGCHELDSSSS</sequence>
<reference evidence="2 3" key="1">
    <citation type="submission" date="2019-09" db="EMBL/GenBank/DDBJ databases">
        <authorList>
            <person name="Ou C."/>
        </authorList>
    </citation>
    <scope>NUCLEOTIDE SEQUENCE [LARGE SCALE GENOMIC DNA]</scope>
    <source>
        <strain evidence="2">S2</strain>
        <tissue evidence="2">Leaf</tissue>
    </source>
</reference>
<dbReference type="AlphaFoldDB" id="A0A5N5HCH6"/>
<evidence type="ECO:0000313" key="3">
    <source>
        <dbReference type="Proteomes" id="UP000327157"/>
    </source>
</evidence>
<protein>
    <submittedName>
        <fullName evidence="2">Protein sel-1 2-like</fullName>
    </submittedName>
</protein>
<dbReference type="EMBL" id="SMOL01000162">
    <property type="protein sequence ID" value="KAB2623891.1"/>
    <property type="molecule type" value="Genomic_DNA"/>
</dbReference>
<dbReference type="Proteomes" id="UP000327157">
    <property type="component" value="Unassembled WGS sequence"/>
</dbReference>
<name>A0A5N5HCH6_9ROSA</name>
<evidence type="ECO:0000313" key="2">
    <source>
        <dbReference type="EMBL" id="KAB2623891.1"/>
    </source>
</evidence>
<accession>A0A5N5HCH6</accession>
<keyword evidence="3" id="KW-1185">Reference proteome</keyword>
<comment type="caution">
    <text evidence="2">The sequence shown here is derived from an EMBL/GenBank/DDBJ whole genome shotgun (WGS) entry which is preliminary data.</text>
</comment>
<evidence type="ECO:0000256" key="1">
    <source>
        <dbReference type="SAM" id="MobiDB-lite"/>
    </source>
</evidence>
<proteinExistence type="predicted"/>
<feature type="region of interest" description="Disordered" evidence="1">
    <location>
        <begin position="38"/>
        <end position="57"/>
    </location>
</feature>
<reference evidence="2 3" key="2">
    <citation type="submission" date="2019-11" db="EMBL/GenBank/DDBJ databases">
        <title>A de novo genome assembly of a pear dwarfing rootstock.</title>
        <authorList>
            <person name="Wang F."/>
            <person name="Wang J."/>
            <person name="Li S."/>
            <person name="Zhang Y."/>
            <person name="Fang M."/>
            <person name="Ma L."/>
            <person name="Zhao Y."/>
            <person name="Jiang S."/>
        </authorList>
    </citation>
    <scope>NUCLEOTIDE SEQUENCE [LARGE SCALE GENOMIC DNA]</scope>
    <source>
        <strain evidence="2">S2</strain>
        <tissue evidence="2">Leaf</tissue>
    </source>
</reference>
<gene>
    <name evidence="2" type="ORF">D8674_037844</name>
</gene>